<feature type="region of interest" description="Disordered" evidence="1">
    <location>
        <begin position="64"/>
        <end position="87"/>
    </location>
</feature>
<protein>
    <submittedName>
        <fullName evidence="3">Uncharacterized protein</fullName>
    </submittedName>
</protein>
<gene>
    <name evidence="3" type="ORF">F7725_025831</name>
</gene>
<reference evidence="3 4" key="1">
    <citation type="submission" date="2020-03" db="EMBL/GenBank/DDBJ databases">
        <title>Dissostichus mawsoni Genome sequencing and assembly.</title>
        <authorList>
            <person name="Park H."/>
        </authorList>
    </citation>
    <scope>NUCLEOTIDE SEQUENCE [LARGE SCALE GENOMIC DNA]</scope>
    <source>
        <strain evidence="3">DM0001</strain>
        <tissue evidence="3">Muscle</tissue>
    </source>
</reference>
<dbReference type="EMBL" id="JAAKFY010000027">
    <property type="protein sequence ID" value="KAF3832166.1"/>
    <property type="molecule type" value="Genomic_DNA"/>
</dbReference>
<keyword evidence="2" id="KW-0812">Transmembrane</keyword>
<organism evidence="3 4">
    <name type="scientific">Dissostichus mawsoni</name>
    <name type="common">Antarctic cod</name>
    <dbReference type="NCBI Taxonomy" id="36200"/>
    <lineage>
        <taxon>Eukaryota</taxon>
        <taxon>Metazoa</taxon>
        <taxon>Chordata</taxon>
        <taxon>Craniata</taxon>
        <taxon>Vertebrata</taxon>
        <taxon>Euteleostomi</taxon>
        <taxon>Actinopterygii</taxon>
        <taxon>Neopterygii</taxon>
        <taxon>Teleostei</taxon>
        <taxon>Neoteleostei</taxon>
        <taxon>Acanthomorphata</taxon>
        <taxon>Eupercaria</taxon>
        <taxon>Perciformes</taxon>
        <taxon>Notothenioidei</taxon>
        <taxon>Nototheniidae</taxon>
        <taxon>Dissostichus</taxon>
    </lineage>
</organism>
<dbReference type="AlphaFoldDB" id="A0A7J5X5C7"/>
<evidence type="ECO:0000256" key="2">
    <source>
        <dbReference type="SAM" id="Phobius"/>
    </source>
</evidence>
<comment type="caution">
    <text evidence="3">The sequence shown here is derived from an EMBL/GenBank/DDBJ whole genome shotgun (WGS) entry which is preliminary data.</text>
</comment>
<accession>A0A7J5X5C7</accession>
<evidence type="ECO:0000313" key="3">
    <source>
        <dbReference type="EMBL" id="KAF3832166.1"/>
    </source>
</evidence>
<dbReference type="Proteomes" id="UP000518266">
    <property type="component" value="Unassembled WGS sequence"/>
</dbReference>
<keyword evidence="4" id="KW-1185">Reference proteome</keyword>
<evidence type="ECO:0000256" key="1">
    <source>
        <dbReference type="SAM" id="MobiDB-lite"/>
    </source>
</evidence>
<keyword evidence="2" id="KW-1133">Transmembrane helix</keyword>
<proteinExistence type="predicted"/>
<evidence type="ECO:0000313" key="4">
    <source>
        <dbReference type="Proteomes" id="UP000518266"/>
    </source>
</evidence>
<name>A0A7J5X5C7_DISMA</name>
<keyword evidence="2" id="KW-0472">Membrane</keyword>
<sequence length="115" mass="13360">MRLYFLLLRLYFLLMRLYFLLLHLHFLSLRLQREAAEFGGDVDIGGDFWKLDLLRRNFDLRQQEAERRQDGGDVDGSQTTESVQLRDGNSCRETFKAVKKPLNTSVGGQRPLLVG</sequence>
<feature type="transmembrane region" description="Helical" evidence="2">
    <location>
        <begin position="6"/>
        <end position="27"/>
    </location>
</feature>